<feature type="transmembrane region" description="Helical" evidence="1">
    <location>
        <begin position="85"/>
        <end position="104"/>
    </location>
</feature>
<dbReference type="Proteomes" id="UP000823910">
    <property type="component" value="Unassembled WGS sequence"/>
</dbReference>
<evidence type="ECO:0000313" key="3">
    <source>
        <dbReference type="Proteomes" id="UP000823910"/>
    </source>
</evidence>
<sequence length="135" mass="14877">MKDNKLFKISIAEIAVGAVLELLALAKVMGDSDILAGMGSGILAVGAVQMFRAFRIQSNPEYRKRMETAAKDERYAFISMKAKEAAFGIYLIITAVLCIGWMLLGNQERGTLAGMSICLLVLLYAVMFRVMARKY</sequence>
<evidence type="ECO:0000256" key="1">
    <source>
        <dbReference type="SAM" id="Phobius"/>
    </source>
</evidence>
<dbReference type="EMBL" id="DWWT01000065">
    <property type="protein sequence ID" value="HJC06908.1"/>
    <property type="molecule type" value="Genomic_DNA"/>
</dbReference>
<keyword evidence="1" id="KW-0812">Transmembrane</keyword>
<comment type="caution">
    <text evidence="2">The sequence shown here is derived from an EMBL/GenBank/DDBJ whole genome shotgun (WGS) entry which is preliminary data.</text>
</comment>
<gene>
    <name evidence="2" type="ORF">H9704_12280</name>
</gene>
<protein>
    <recommendedName>
        <fullName evidence="4">DUF2178 domain-containing protein</fullName>
    </recommendedName>
</protein>
<name>A0A9D2SJ43_9FIRM</name>
<dbReference type="AlphaFoldDB" id="A0A9D2SJ43"/>
<keyword evidence="1" id="KW-0472">Membrane</keyword>
<proteinExistence type="predicted"/>
<evidence type="ECO:0008006" key="4">
    <source>
        <dbReference type="Google" id="ProtNLM"/>
    </source>
</evidence>
<reference evidence="2" key="2">
    <citation type="submission" date="2021-04" db="EMBL/GenBank/DDBJ databases">
        <authorList>
            <person name="Gilroy R."/>
        </authorList>
    </citation>
    <scope>NUCLEOTIDE SEQUENCE</scope>
    <source>
        <strain evidence="2">CHK180-15479</strain>
    </source>
</reference>
<feature type="transmembrane region" description="Helical" evidence="1">
    <location>
        <begin position="34"/>
        <end position="54"/>
    </location>
</feature>
<dbReference type="Pfam" id="PF09946">
    <property type="entry name" value="DUF2178"/>
    <property type="match status" value="1"/>
</dbReference>
<feature type="transmembrane region" description="Helical" evidence="1">
    <location>
        <begin position="110"/>
        <end position="132"/>
    </location>
</feature>
<accession>A0A9D2SJ43</accession>
<dbReference type="InterPro" id="IPR019235">
    <property type="entry name" value="DUF2178_TM"/>
</dbReference>
<reference evidence="2" key="1">
    <citation type="journal article" date="2021" name="PeerJ">
        <title>Extensive microbial diversity within the chicken gut microbiome revealed by metagenomics and culture.</title>
        <authorList>
            <person name="Gilroy R."/>
            <person name="Ravi A."/>
            <person name="Getino M."/>
            <person name="Pursley I."/>
            <person name="Horton D.L."/>
            <person name="Alikhan N.F."/>
            <person name="Baker D."/>
            <person name="Gharbi K."/>
            <person name="Hall N."/>
            <person name="Watson M."/>
            <person name="Adriaenssens E.M."/>
            <person name="Foster-Nyarko E."/>
            <person name="Jarju S."/>
            <person name="Secka A."/>
            <person name="Antonio M."/>
            <person name="Oren A."/>
            <person name="Chaudhuri R.R."/>
            <person name="La Ragione R."/>
            <person name="Hildebrand F."/>
            <person name="Pallen M.J."/>
        </authorList>
    </citation>
    <scope>NUCLEOTIDE SEQUENCE</scope>
    <source>
        <strain evidence="2">CHK180-15479</strain>
    </source>
</reference>
<feature type="transmembrane region" description="Helical" evidence="1">
    <location>
        <begin position="7"/>
        <end position="28"/>
    </location>
</feature>
<organism evidence="2 3">
    <name type="scientific">Candidatus Enterocloster excrementipullorum</name>
    <dbReference type="NCBI Taxonomy" id="2838559"/>
    <lineage>
        <taxon>Bacteria</taxon>
        <taxon>Bacillati</taxon>
        <taxon>Bacillota</taxon>
        <taxon>Clostridia</taxon>
        <taxon>Lachnospirales</taxon>
        <taxon>Lachnospiraceae</taxon>
        <taxon>Enterocloster</taxon>
    </lineage>
</organism>
<keyword evidence="1" id="KW-1133">Transmembrane helix</keyword>
<evidence type="ECO:0000313" key="2">
    <source>
        <dbReference type="EMBL" id="HJC06908.1"/>
    </source>
</evidence>